<protein>
    <recommendedName>
        <fullName evidence="2">F-box domain-containing protein</fullName>
    </recommendedName>
</protein>
<organism evidence="1">
    <name type="scientific">viral metagenome</name>
    <dbReference type="NCBI Taxonomy" id="1070528"/>
    <lineage>
        <taxon>unclassified sequences</taxon>
        <taxon>metagenomes</taxon>
        <taxon>organismal metagenomes</taxon>
    </lineage>
</organism>
<name>A0A6C0C786_9ZZZZ</name>
<dbReference type="EMBL" id="MN739353">
    <property type="protein sequence ID" value="QHT00193.1"/>
    <property type="molecule type" value="Genomic_DNA"/>
</dbReference>
<dbReference type="InterPro" id="IPR008615">
    <property type="entry name" value="FNIP"/>
</dbReference>
<dbReference type="InterPro" id="IPR051251">
    <property type="entry name" value="STK_FNIP-Repeat"/>
</dbReference>
<dbReference type="PANTHER" id="PTHR32134">
    <property type="entry name" value="FNIP REPEAT-CONTAINING PROTEIN"/>
    <property type="match status" value="1"/>
</dbReference>
<proteinExistence type="predicted"/>
<accession>A0A6C0C786</accession>
<sequence length="270" mass="31525">MEYLDIFSQICKYLNTKDRIHLTAASTVTNQFKHKLIFIERVLLKQIENLPFFDNFKNVVARCTDRKFPKNSKRLVMICCRDCTHCDLIMLSPDLQNINHLTLRQCAGYPEHRFFCEQLMSTECYVFSRIKIPNSVTCVNFDGVYNQSVPKIPNSVTHLTFGYFFDKPIKGTIPNSVTHLVFGDKFNKPTKDYIPYSVTHLKLGESFDHFAEDFIPDSVTHLSTGRQFYEFQKIPTSVIYIKIKGWEQYYPTKKVILNTLYGSNVVRPKK</sequence>
<evidence type="ECO:0008006" key="2">
    <source>
        <dbReference type="Google" id="ProtNLM"/>
    </source>
</evidence>
<dbReference type="Pfam" id="PF05725">
    <property type="entry name" value="FNIP"/>
    <property type="match status" value="1"/>
</dbReference>
<dbReference type="AlphaFoldDB" id="A0A6C0C786"/>
<reference evidence="1" key="1">
    <citation type="journal article" date="2020" name="Nature">
        <title>Giant virus diversity and host interactions through global metagenomics.</title>
        <authorList>
            <person name="Schulz F."/>
            <person name="Roux S."/>
            <person name="Paez-Espino D."/>
            <person name="Jungbluth S."/>
            <person name="Walsh D.A."/>
            <person name="Denef V.J."/>
            <person name="McMahon K.D."/>
            <person name="Konstantinidis K.T."/>
            <person name="Eloe-Fadrosh E.A."/>
            <person name="Kyrpides N.C."/>
            <person name="Woyke T."/>
        </authorList>
    </citation>
    <scope>NUCLEOTIDE SEQUENCE</scope>
    <source>
        <strain evidence="1">GVMAG-M-3300020192-26</strain>
    </source>
</reference>
<evidence type="ECO:0000313" key="1">
    <source>
        <dbReference type="EMBL" id="QHT00193.1"/>
    </source>
</evidence>
<dbReference type="PANTHER" id="PTHR32134:SF92">
    <property type="entry name" value="FNIP REPEAT-CONTAINING PROTEIN"/>
    <property type="match status" value="1"/>
</dbReference>